<sequence length="718" mass="80643">MNLSCIDFVMFSSRGQHDEGNMSRPSWKRERSNNLINLSPNEDEELANCLVLLSNSGDHYNSAFQCKACKKVFTSHQALGGHRASHKKVKGCFATQNKEEEEDEDEYKEEDEEEEEEEEEDKATAADYNNIITRKRSNAHECTICHRVFSSGQALGGHKRCHWLTPSSYFHMTPLHDSSSVARSQMLEQPSLDLNLTCQEYSVDPTVMSVWRDDGGNNHNATSPDSWLKLASVTSLVGSHLLHSPSLCLVPQTSLYVLCCQHPPAHNVKTFMDGDLFTSSTPSSASLRCFFPFHPYCPPILTCLEMNIEDFLMFCWELRQVPSEIGVKPILLLTGVDESSSLMSISFQERSHFAPFAITSHIQQVLNMLYPLLSCSHLCNYAVDLKKEMPSSETYGLGIVGLSFIINAVDGVFTSISSEFRHQRGSPTCPNSHVRFILDLAQSHPLLEDCSPIALQQKANQTSSCRGHERTFAPECKNCLMLPYSVASSKGIFPKSPLKRQSSRGAQLKSLGDFDRSWKDFKMFINQPATTKPGICSHFHTMTEYSEELLESGFINTLWYRYGNIGIKSLLLAICHAFSPSLVKLFCCFTGVMMARSSSPSSLVHHCPLKLSFQDKFMKMAEKDRQGRERSPGPREIAIHFLLSGENLFTTVPLFKSKESYQANVPKARPRQLGRAKILEKAKREGCDVDRPHGLAAAFRSSVNELTNDLCLLLLDFH</sequence>
<dbReference type="GO" id="GO:0008270">
    <property type="term" value="F:zinc ion binding"/>
    <property type="evidence" value="ECO:0007669"/>
    <property type="project" value="UniProtKB-KW"/>
</dbReference>
<dbReference type="PANTHER" id="PTHR47068:SF1">
    <property type="entry name" value="OS02G0659100 PROTEIN"/>
    <property type="match status" value="1"/>
</dbReference>
<keyword evidence="1" id="KW-0862">Zinc</keyword>
<dbReference type="Gene3D" id="3.30.160.60">
    <property type="entry name" value="Classic Zinc Finger"/>
    <property type="match status" value="1"/>
</dbReference>
<proteinExistence type="predicted"/>
<dbReference type="SMART" id="SM00355">
    <property type="entry name" value="ZnF_C2H2"/>
    <property type="match status" value="2"/>
</dbReference>
<accession>A0A8D9HZG0</accession>
<evidence type="ECO:0000313" key="4">
    <source>
        <dbReference type="EMBL" id="CAG7908761.1"/>
    </source>
</evidence>
<dbReference type="SUPFAM" id="SSF57667">
    <property type="entry name" value="beta-beta-alpha zinc fingers"/>
    <property type="match status" value="1"/>
</dbReference>
<dbReference type="PROSITE" id="PS50157">
    <property type="entry name" value="ZINC_FINGER_C2H2_2"/>
    <property type="match status" value="2"/>
</dbReference>
<dbReference type="PANTHER" id="PTHR47068">
    <property type="entry name" value="OS02G0659100 PROTEIN"/>
    <property type="match status" value="1"/>
</dbReference>
<protein>
    <recommendedName>
        <fullName evidence="3">C2H2-type domain-containing protein</fullName>
    </recommendedName>
</protein>
<evidence type="ECO:0000259" key="3">
    <source>
        <dbReference type="PROSITE" id="PS50157"/>
    </source>
</evidence>
<dbReference type="InterPro" id="IPR036236">
    <property type="entry name" value="Znf_C2H2_sf"/>
</dbReference>
<organism evidence="4 5">
    <name type="scientific">Brassica campestris</name>
    <name type="common">Field mustard</name>
    <dbReference type="NCBI Taxonomy" id="3711"/>
    <lineage>
        <taxon>Eukaryota</taxon>
        <taxon>Viridiplantae</taxon>
        <taxon>Streptophyta</taxon>
        <taxon>Embryophyta</taxon>
        <taxon>Tracheophyta</taxon>
        <taxon>Spermatophyta</taxon>
        <taxon>Magnoliopsida</taxon>
        <taxon>eudicotyledons</taxon>
        <taxon>Gunneridae</taxon>
        <taxon>Pentapetalae</taxon>
        <taxon>rosids</taxon>
        <taxon>malvids</taxon>
        <taxon>Brassicales</taxon>
        <taxon>Brassicaceae</taxon>
        <taxon>Brassiceae</taxon>
        <taxon>Brassica</taxon>
    </lineage>
</organism>
<feature type="region of interest" description="Disordered" evidence="2">
    <location>
        <begin position="92"/>
        <end position="125"/>
    </location>
</feature>
<keyword evidence="1" id="KW-0863">Zinc-finger</keyword>
<reference evidence="4 5" key="1">
    <citation type="submission" date="2021-07" db="EMBL/GenBank/DDBJ databases">
        <authorList>
            <consortium name="Genoscope - CEA"/>
            <person name="William W."/>
        </authorList>
    </citation>
    <scope>NUCLEOTIDE SEQUENCE [LARGE SCALE GENOMIC DNA]</scope>
</reference>
<dbReference type="AlphaFoldDB" id="A0A8D9HZG0"/>
<dbReference type="EMBL" id="LS974626">
    <property type="protein sequence ID" value="CAG7908761.1"/>
    <property type="molecule type" value="Genomic_DNA"/>
</dbReference>
<dbReference type="Gramene" id="A10p00070.2_BraZ1">
    <property type="protein sequence ID" value="A10p00070.2_BraZ1.CDS"/>
    <property type="gene ID" value="A10g00070.2_BraZ1"/>
</dbReference>
<evidence type="ECO:0000256" key="1">
    <source>
        <dbReference type="PROSITE-ProRule" id="PRU00042"/>
    </source>
</evidence>
<keyword evidence="1" id="KW-0479">Metal-binding</keyword>
<gene>
    <name evidence="4" type="ORF">BRAPAZ1V2_A10P00070.2</name>
</gene>
<feature type="domain" description="C2H2-type" evidence="3">
    <location>
        <begin position="64"/>
        <end position="91"/>
    </location>
</feature>
<dbReference type="Proteomes" id="UP000694005">
    <property type="component" value="Chromosome A10"/>
</dbReference>
<evidence type="ECO:0000256" key="2">
    <source>
        <dbReference type="SAM" id="MobiDB-lite"/>
    </source>
</evidence>
<dbReference type="PROSITE" id="PS00028">
    <property type="entry name" value="ZINC_FINGER_C2H2_1"/>
    <property type="match status" value="2"/>
</dbReference>
<evidence type="ECO:0000313" key="5">
    <source>
        <dbReference type="Proteomes" id="UP000694005"/>
    </source>
</evidence>
<feature type="domain" description="C2H2-type" evidence="3">
    <location>
        <begin position="140"/>
        <end position="162"/>
    </location>
</feature>
<feature type="compositionally biased region" description="Acidic residues" evidence="2">
    <location>
        <begin position="99"/>
        <end position="121"/>
    </location>
</feature>
<dbReference type="Pfam" id="PF13912">
    <property type="entry name" value="zf-C2H2_6"/>
    <property type="match status" value="2"/>
</dbReference>
<dbReference type="InterPro" id="IPR013087">
    <property type="entry name" value="Znf_C2H2_type"/>
</dbReference>
<name>A0A8D9HZG0_BRACM</name>